<dbReference type="OrthoDB" id="6620344at2759"/>
<organism evidence="3 4">
    <name type="scientific">Orchesella cincta</name>
    <name type="common">Springtail</name>
    <name type="synonym">Podura cincta</name>
    <dbReference type="NCBI Taxonomy" id="48709"/>
    <lineage>
        <taxon>Eukaryota</taxon>
        <taxon>Metazoa</taxon>
        <taxon>Ecdysozoa</taxon>
        <taxon>Arthropoda</taxon>
        <taxon>Hexapoda</taxon>
        <taxon>Collembola</taxon>
        <taxon>Entomobryomorpha</taxon>
        <taxon>Entomobryoidea</taxon>
        <taxon>Orchesellidae</taxon>
        <taxon>Orchesellinae</taxon>
        <taxon>Orchesella</taxon>
    </lineage>
</organism>
<evidence type="ECO:0000313" key="3">
    <source>
        <dbReference type="EMBL" id="ODN01652.1"/>
    </source>
</evidence>
<name>A0A1D2N8S4_ORCCI</name>
<sequence>MSFLNVLGSNGEPTRHSSLHYRHGKKDNPYVTTLKILDDIMRDYNSTKELYAYGFGAKGYPVSNRVNHKFALNFKETNPICQGIEGVLTAYYRASQRVKLFGPTCFAPVIREVTQVAKNSMTGSSAGKYFVLFILTDGIVCDPDTTKDALVEASNAPLSIIIIGIGDEDFTAMEKLDSDEKLLKSRSNKRAARDIVQFVELKKFINFKSVYQSARARKIALARSVFAELPQQVVSWKNLEHGVV</sequence>
<comment type="caution">
    <text evidence="3">The sequence shown here is derived from an EMBL/GenBank/DDBJ whole genome shotgun (WGS) entry which is preliminary data.</text>
</comment>
<dbReference type="GO" id="GO:0005544">
    <property type="term" value="F:calcium-dependent phospholipid binding"/>
    <property type="evidence" value="ECO:0007669"/>
    <property type="project" value="InterPro"/>
</dbReference>
<dbReference type="SUPFAM" id="SSF53300">
    <property type="entry name" value="vWA-like"/>
    <property type="match status" value="1"/>
</dbReference>
<keyword evidence="4" id="KW-1185">Reference proteome</keyword>
<gene>
    <name evidence="3" type="ORF">Ocin01_05054</name>
</gene>
<evidence type="ECO:0000259" key="2">
    <source>
        <dbReference type="SMART" id="SM00327"/>
    </source>
</evidence>
<feature type="region of interest" description="Disordered" evidence="1">
    <location>
        <begin position="1"/>
        <end position="23"/>
    </location>
</feature>
<dbReference type="STRING" id="48709.A0A1D2N8S4"/>
<dbReference type="InterPro" id="IPR045052">
    <property type="entry name" value="Copine"/>
</dbReference>
<dbReference type="EMBL" id="LJIJ01000145">
    <property type="protein sequence ID" value="ODN01652.1"/>
    <property type="molecule type" value="Genomic_DNA"/>
</dbReference>
<reference evidence="3 4" key="1">
    <citation type="journal article" date="2016" name="Genome Biol. Evol.">
        <title>Gene Family Evolution Reflects Adaptation to Soil Environmental Stressors in the Genome of the Collembolan Orchesella cincta.</title>
        <authorList>
            <person name="Faddeeva-Vakhrusheva A."/>
            <person name="Derks M.F."/>
            <person name="Anvar S.Y."/>
            <person name="Agamennone V."/>
            <person name="Suring W."/>
            <person name="Smit S."/>
            <person name="van Straalen N.M."/>
            <person name="Roelofs D."/>
        </authorList>
    </citation>
    <scope>NUCLEOTIDE SEQUENCE [LARGE SCALE GENOMIC DNA]</scope>
    <source>
        <tissue evidence="3">Mixed pool</tissue>
    </source>
</reference>
<accession>A0A1D2N8S4</accession>
<dbReference type="InterPro" id="IPR036465">
    <property type="entry name" value="vWFA_dom_sf"/>
</dbReference>
<feature type="domain" description="VWFA" evidence="2">
    <location>
        <begin position="3"/>
        <end position="200"/>
    </location>
</feature>
<dbReference type="SMART" id="SM00327">
    <property type="entry name" value="VWA"/>
    <property type="match status" value="1"/>
</dbReference>
<dbReference type="GO" id="GO:0005886">
    <property type="term" value="C:plasma membrane"/>
    <property type="evidence" value="ECO:0007669"/>
    <property type="project" value="TreeGrafter"/>
</dbReference>
<dbReference type="InterPro" id="IPR010734">
    <property type="entry name" value="Copine_C"/>
</dbReference>
<dbReference type="PANTHER" id="PTHR10857">
    <property type="entry name" value="COPINE"/>
    <property type="match status" value="1"/>
</dbReference>
<evidence type="ECO:0000313" key="4">
    <source>
        <dbReference type="Proteomes" id="UP000094527"/>
    </source>
</evidence>
<dbReference type="InterPro" id="IPR002035">
    <property type="entry name" value="VWF_A"/>
</dbReference>
<dbReference type="Proteomes" id="UP000094527">
    <property type="component" value="Unassembled WGS sequence"/>
</dbReference>
<dbReference type="Gene3D" id="3.40.50.410">
    <property type="entry name" value="von Willebrand factor, type A domain"/>
    <property type="match status" value="1"/>
</dbReference>
<dbReference type="PANTHER" id="PTHR10857:SF106">
    <property type="entry name" value="C2 DOMAIN-CONTAINING PROTEIN"/>
    <property type="match status" value="1"/>
</dbReference>
<dbReference type="AlphaFoldDB" id="A0A1D2N8S4"/>
<protein>
    <submittedName>
        <fullName evidence="3">Copine-1</fullName>
    </submittedName>
</protein>
<dbReference type="GO" id="GO:0071277">
    <property type="term" value="P:cellular response to calcium ion"/>
    <property type="evidence" value="ECO:0007669"/>
    <property type="project" value="TreeGrafter"/>
</dbReference>
<dbReference type="OMA" id="QMSRHSK"/>
<evidence type="ECO:0000256" key="1">
    <source>
        <dbReference type="SAM" id="MobiDB-lite"/>
    </source>
</evidence>
<proteinExistence type="predicted"/>
<dbReference type="GO" id="GO:0032991">
    <property type="term" value="C:protein-containing complex"/>
    <property type="evidence" value="ECO:0007669"/>
    <property type="project" value="UniProtKB-ARBA"/>
</dbReference>
<dbReference type="Pfam" id="PF07002">
    <property type="entry name" value="Copine"/>
    <property type="match status" value="1"/>
</dbReference>